<dbReference type="RefSeq" id="WP_238720637.1">
    <property type="nucleotide sequence ID" value="NZ_JAHQCW010000003.1"/>
</dbReference>
<keyword evidence="4" id="KW-1185">Reference proteome</keyword>
<gene>
    <name evidence="3" type="ORF">KTH89_03490</name>
</gene>
<dbReference type="InterPro" id="IPR036291">
    <property type="entry name" value="NAD(P)-bd_dom_sf"/>
</dbReference>
<accession>A0A949ND51</accession>
<evidence type="ECO:0000256" key="1">
    <source>
        <dbReference type="ARBA" id="ARBA00006484"/>
    </source>
</evidence>
<dbReference type="Gene3D" id="3.40.50.720">
    <property type="entry name" value="NAD(P)-binding Rossmann-like Domain"/>
    <property type="match status" value="1"/>
</dbReference>
<dbReference type="SUPFAM" id="SSF51735">
    <property type="entry name" value="NAD(P)-binding Rossmann-fold domains"/>
    <property type="match status" value="1"/>
</dbReference>
<dbReference type="CDD" id="cd05233">
    <property type="entry name" value="SDR_c"/>
    <property type="match status" value="1"/>
</dbReference>
<reference evidence="3" key="1">
    <citation type="submission" date="2021-06" db="EMBL/GenBank/DDBJ databases">
        <title>Description of novel taxa of the family Lachnospiraceae.</title>
        <authorList>
            <person name="Chaplin A.V."/>
            <person name="Sokolova S.R."/>
            <person name="Pikina A.P."/>
            <person name="Korzhanova M."/>
            <person name="Belova V."/>
            <person name="Korostin D."/>
            <person name="Efimov B.A."/>
        </authorList>
    </citation>
    <scope>NUCLEOTIDE SEQUENCE</scope>
    <source>
        <strain evidence="3">ASD5720</strain>
    </source>
</reference>
<dbReference type="Proteomes" id="UP000712157">
    <property type="component" value="Unassembled WGS sequence"/>
</dbReference>
<dbReference type="InterPro" id="IPR002347">
    <property type="entry name" value="SDR_fam"/>
</dbReference>
<dbReference type="Pfam" id="PF00106">
    <property type="entry name" value="adh_short"/>
    <property type="match status" value="1"/>
</dbReference>
<comment type="similarity">
    <text evidence="1">Belongs to the short-chain dehydrogenases/reductases (SDR) family.</text>
</comment>
<dbReference type="GO" id="GO:0016491">
    <property type="term" value="F:oxidoreductase activity"/>
    <property type="evidence" value="ECO:0007669"/>
    <property type="project" value="UniProtKB-KW"/>
</dbReference>
<proteinExistence type="inferred from homology"/>
<sequence length="393" mass="44375">MIDERLQDCRYALKGRKVLITGAGGGIGYEAAKAFLCMDAAVIIADISREKGSQAVQSLGALYPNSRMEFYEIDLADELQIRRMHSYLIQKYGFIDVVMHNAAVIYIGNVEEISSADWDKSYRVNFRAPLLLTQLFLPQMRSRNAGTIVFVPSSGAAPYMGAYEVFKTAQVELCNTLSGELEGTDVFTYSIGPGLVKTDTAMHGIEMVAQKMGLTTEEFYAMNDSHMLSAREAGCGFAVSVLHAEKYNGQEIGSIQALMDCGLLSVTDSGNSDKAGKAQTDPAMIRKIIQIYKEQYNGWMERNIFERQWVLRDFKKTVGISAGQFQSDMLQQEKELTAESENGFTVYRDHFEKLKRYYQRQYKLLQGYEKNPDKRKEHSDAILSWIRMLDEIL</sequence>
<comment type="caution">
    <text evidence="3">The sequence shown here is derived from an EMBL/GenBank/DDBJ whole genome shotgun (WGS) entry which is preliminary data.</text>
</comment>
<dbReference type="AlphaFoldDB" id="A0A949ND51"/>
<evidence type="ECO:0000313" key="4">
    <source>
        <dbReference type="Proteomes" id="UP000712157"/>
    </source>
</evidence>
<name>A0A949ND51_9FIRM</name>
<dbReference type="EMBL" id="JAHQCW010000003">
    <property type="protein sequence ID" value="MBU9735586.1"/>
    <property type="molecule type" value="Genomic_DNA"/>
</dbReference>
<evidence type="ECO:0000313" key="3">
    <source>
        <dbReference type="EMBL" id="MBU9735586.1"/>
    </source>
</evidence>
<dbReference type="PANTHER" id="PTHR44196">
    <property type="entry name" value="DEHYDROGENASE/REDUCTASE SDR FAMILY MEMBER 7B"/>
    <property type="match status" value="1"/>
</dbReference>
<protein>
    <submittedName>
        <fullName evidence="3">SDR family NAD(P)-dependent oxidoreductase</fullName>
    </submittedName>
</protein>
<dbReference type="GO" id="GO:0016020">
    <property type="term" value="C:membrane"/>
    <property type="evidence" value="ECO:0007669"/>
    <property type="project" value="TreeGrafter"/>
</dbReference>
<organism evidence="3 4">
    <name type="scientific">Diplocloster agilis</name>
    <dbReference type="NCBI Taxonomy" id="2850323"/>
    <lineage>
        <taxon>Bacteria</taxon>
        <taxon>Bacillati</taxon>
        <taxon>Bacillota</taxon>
        <taxon>Clostridia</taxon>
        <taxon>Lachnospirales</taxon>
        <taxon>Lachnospiraceae</taxon>
        <taxon>Diplocloster</taxon>
    </lineage>
</organism>
<evidence type="ECO:0000256" key="2">
    <source>
        <dbReference type="ARBA" id="ARBA00023002"/>
    </source>
</evidence>
<dbReference type="PANTHER" id="PTHR44196:SF1">
    <property type="entry name" value="DEHYDROGENASE_REDUCTASE SDR FAMILY MEMBER 7B"/>
    <property type="match status" value="1"/>
</dbReference>
<dbReference type="PRINTS" id="PR00081">
    <property type="entry name" value="GDHRDH"/>
</dbReference>
<keyword evidence="2" id="KW-0560">Oxidoreductase</keyword>